<evidence type="ECO:0000313" key="11">
    <source>
        <dbReference type="EMBL" id="MBA4692801.1"/>
    </source>
</evidence>
<feature type="binding site" evidence="9">
    <location>
        <position position="130"/>
    </location>
    <ligand>
        <name>orotate</name>
        <dbReference type="ChEBI" id="CHEBI:30839"/>
    </ligand>
</feature>
<feature type="binding site" evidence="9">
    <location>
        <position position="107"/>
    </location>
    <ligand>
        <name>5-phospho-alpha-D-ribose 1-diphosphate</name>
        <dbReference type="ChEBI" id="CHEBI:58017"/>
        <note>ligand shared between dimeric partners</note>
    </ligand>
</feature>
<comment type="catalytic activity">
    <reaction evidence="9">
        <text>orotidine 5'-phosphate + diphosphate = orotate + 5-phospho-alpha-D-ribose 1-diphosphate</text>
        <dbReference type="Rhea" id="RHEA:10380"/>
        <dbReference type="ChEBI" id="CHEBI:30839"/>
        <dbReference type="ChEBI" id="CHEBI:33019"/>
        <dbReference type="ChEBI" id="CHEBI:57538"/>
        <dbReference type="ChEBI" id="CHEBI:58017"/>
        <dbReference type="EC" id="2.4.2.10"/>
    </reaction>
</comment>
<evidence type="ECO:0000256" key="2">
    <source>
        <dbReference type="ARBA" id="ARBA00004889"/>
    </source>
</evidence>
<organism evidence="11 12">
    <name type="scientific">SAR86 cluster bacterium</name>
    <dbReference type="NCBI Taxonomy" id="2030880"/>
    <lineage>
        <taxon>Bacteria</taxon>
        <taxon>Pseudomonadati</taxon>
        <taxon>Pseudomonadota</taxon>
        <taxon>Gammaproteobacteria</taxon>
        <taxon>SAR86 cluster</taxon>
    </lineage>
</organism>
<evidence type="ECO:0000259" key="10">
    <source>
        <dbReference type="Pfam" id="PF00156"/>
    </source>
</evidence>
<feature type="binding site" evidence="9">
    <location>
        <position position="158"/>
    </location>
    <ligand>
        <name>orotate</name>
        <dbReference type="ChEBI" id="CHEBI:30839"/>
    </ligand>
</feature>
<dbReference type="SUPFAM" id="SSF53271">
    <property type="entry name" value="PRTase-like"/>
    <property type="match status" value="1"/>
</dbReference>
<dbReference type="GO" id="GO:0044205">
    <property type="term" value="P:'de novo' UMP biosynthetic process"/>
    <property type="evidence" value="ECO:0007669"/>
    <property type="project" value="UniProtKB-UniRule"/>
</dbReference>
<dbReference type="Pfam" id="PF00156">
    <property type="entry name" value="Pribosyltran"/>
    <property type="match status" value="1"/>
</dbReference>
<evidence type="ECO:0000256" key="8">
    <source>
        <dbReference type="ARBA" id="ARBA00022975"/>
    </source>
</evidence>
<evidence type="ECO:0000256" key="3">
    <source>
        <dbReference type="ARBA" id="ARBA00006340"/>
    </source>
</evidence>
<dbReference type="PANTHER" id="PTHR46683:SF1">
    <property type="entry name" value="OROTATE PHOSPHORIBOSYLTRANSFERASE 1-RELATED"/>
    <property type="match status" value="1"/>
</dbReference>
<keyword evidence="9" id="KW-0460">Magnesium</keyword>
<dbReference type="GO" id="GO:0005737">
    <property type="term" value="C:cytoplasm"/>
    <property type="evidence" value="ECO:0007669"/>
    <property type="project" value="TreeGrafter"/>
</dbReference>
<feature type="binding site" evidence="9">
    <location>
        <position position="105"/>
    </location>
    <ligand>
        <name>5-phospho-alpha-D-ribose 1-diphosphate</name>
        <dbReference type="ChEBI" id="CHEBI:58017"/>
        <note>ligand shared between dimeric partners</note>
    </ligand>
</feature>
<dbReference type="NCBIfam" id="TIGR00336">
    <property type="entry name" value="pyrE"/>
    <property type="match status" value="1"/>
</dbReference>
<keyword evidence="8 9" id="KW-0665">Pyrimidine biosynthesis</keyword>
<comment type="similarity">
    <text evidence="3 9">Belongs to the purine/pyrimidine phosphoribosyltransferase family. PyrE subfamily.</text>
</comment>
<protein>
    <recommendedName>
        <fullName evidence="5 9">Orotate phosphoribosyltransferase</fullName>
        <shortName evidence="9">OPRT</shortName>
        <shortName evidence="9">OPRTase</shortName>
        <ecNumber evidence="5 9">2.4.2.10</ecNumber>
    </recommendedName>
</protein>
<dbReference type="Proteomes" id="UP000551848">
    <property type="component" value="Unassembled WGS sequence"/>
</dbReference>
<evidence type="ECO:0000256" key="5">
    <source>
        <dbReference type="ARBA" id="ARBA00011971"/>
    </source>
</evidence>
<feature type="binding site" description="in other chain" evidence="9">
    <location>
        <begin position="75"/>
        <end position="76"/>
    </location>
    <ligand>
        <name>5-phospho-alpha-D-ribose 1-diphosphate</name>
        <dbReference type="ChEBI" id="CHEBI:58017"/>
        <note>ligand shared between dimeric partners</note>
    </ligand>
</feature>
<keyword evidence="7 9" id="KW-0808">Transferase</keyword>
<feature type="domain" description="Phosphoribosyltransferase" evidence="10">
    <location>
        <begin position="57"/>
        <end position="169"/>
    </location>
</feature>
<dbReference type="HAMAP" id="MF_01208">
    <property type="entry name" value="PyrE"/>
    <property type="match status" value="1"/>
</dbReference>
<evidence type="ECO:0000256" key="6">
    <source>
        <dbReference type="ARBA" id="ARBA00022676"/>
    </source>
</evidence>
<evidence type="ECO:0000256" key="7">
    <source>
        <dbReference type="ARBA" id="ARBA00022679"/>
    </source>
</evidence>
<comment type="subunit">
    <text evidence="4 9">Homodimer.</text>
</comment>
<dbReference type="GO" id="GO:0006207">
    <property type="term" value="P:'de novo' pyrimidine nucleobase biosynthetic process"/>
    <property type="evidence" value="ECO:0007669"/>
    <property type="project" value="TreeGrafter"/>
</dbReference>
<dbReference type="EMBL" id="JACETL010000042">
    <property type="protein sequence ID" value="MBA4692801.1"/>
    <property type="molecule type" value="Genomic_DNA"/>
</dbReference>
<evidence type="ECO:0000256" key="9">
    <source>
        <dbReference type="HAMAP-Rule" id="MF_01208"/>
    </source>
</evidence>
<comment type="caution">
    <text evidence="11">The sequence shown here is derived from an EMBL/GenBank/DDBJ whole genome shotgun (WGS) entry which is preliminary data.</text>
</comment>
<accession>A0A838XVN2</accession>
<dbReference type="InterPro" id="IPR023031">
    <property type="entry name" value="OPRT"/>
</dbReference>
<dbReference type="InterPro" id="IPR004467">
    <property type="entry name" value="Or_phspho_trans_dom"/>
</dbReference>
<feature type="binding site" description="in other chain" evidence="9">
    <location>
        <begin position="126"/>
        <end position="134"/>
    </location>
    <ligand>
        <name>5-phospho-alpha-D-ribose 1-diphosphate</name>
        <dbReference type="ChEBI" id="CHEBI:58017"/>
        <note>ligand shared between dimeric partners</note>
    </ligand>
</feature>
<comment type="pathway">
    <text evidence="2 9">Pyrimidine metabolism; UMP biosynthesis via de novo pathway; UMP from orotate: step 1/2.</text>
</comment>
<dbReference type="AlphaFoldDB" id="A0A838XVN2"/>
<gene>
    <name evidence="9 11" type="primary">pyrE</name>
    <name evidence="11" type="ORF">H2072_03550</name>
</gene>
<dbReference type="UniPathway" id="UPA00070">
    <property type="reaction ID" value="UER00119"/>
</dbReference>
<dbReference type="GO" id="GO:0046132">
    <property type="term" value="P:pyrimidine ribonucleoside biosynthetic process"/>
    <property type="evidence" value="ECO:0007669"/>
    <property type="project" value="TreeGrafter"/>
</dbReference>
<evidence type="ECO:0000256" key="1">
    <source>
        <dbReference type="ARBA" id="ARBA00003769"/>
    </source>
</evidence>
<dbReference type="CDD" id="cd06223">
    <property type="entry name" value="PRTases_typeI"/>
    <property type="match status" value="1"/>
</dbReference>
<sequence>MSGLKEHQKIFIELALQSNALEFGKFTLKSGRVSPYFFNAAKMLNGCNLYELAKCYVEAIKDINLEFDCLYGPAYKGIFLGSIVATVLSQGGAPCSLSFNRKEIKDHGEGGNIIGPDPTGNVLIIDDVLSAGTAARESIKILDNFNATPLIFLVGLDRQEKGESDLSAKSELEKDFGIQVSSIINLDALIEYSQNNQNFNTYILELEEYRKNWGA</sequence>
<reference evidence="11 12" key="1">
    <citation type="submission" date="2020-06" db="EMBL/GenBank/DDBJ databases">
        <title>Dysbiosis in marine aquaculture revealed through microbiome analysis: reverse ecology for environmental sustainability.</title>
        <authorList>
            <person name="Haro-Moreno J.M."/>
            <person name="Coutinho F.H."/>
            <person name="Zaragoza-Solas A."/>
            <person name="Picazo A."/>
            <person name="Almagro-Moreno S."/>
            <person name="Lopez-Perez M."/>
        </authorList>
    </citation>
    <scope>NUCLEOTIDE SEQUENCE [LARGE SCALE GENOMIC DNA]</scope>
    <source>
        <strain evidence="11">MCMED-G41</strain>
    </source>
</reference>
<comment type="function">
    <text evidence="1 9">Catalyzes the transfer of a ribosyl phosphate group from 5-phosphoribose 1-diphosphate to orotate, leading to the formation of orotidine monophosphate (OMP).</text>
</comment>
<dbReference type="PANTHER" id="PTHR46683">
    <property type="entry name" value="OROTATE PHOSPHORIBOSYLTRANSFERASE 1-RELATED"/>
    <property type="match status" value="1"/>
</dbReference>
<keyword evidence="6 9" id="KW-0328">Glycosyltransferase</keyword>
<dbReference type="GO" id="GO:0004588">
    <property type="term" value="F:orotate phosphoribosyltransferase activity"/>
    <property type="evidence" value="ECO:0007669"/>
    <property type="project" value="UniProtKB-UniRule"/>
</dbReference>
<feature type="binding site" evidence="9">
    <location>
        <position position="101"/>
    </location>
    <ligand>
        <name>5-phospho-alpha-D-ribose 1-diphosphate</name>
        <dbReference type="ChEBI" id="CHEBI:58017"/>
        <note>ligand shared between dimeric partners</note>
    </ligand>
</feature>
<name>A0A838XVN2_9GAMM</name>
<comment type="cofactor">
    <cofactor evidence="9">
        <name>Mg(2+)</name>
        <dbReference type="ChEBI" id="CHEBI:18420"/>
    </cofactor>
</comment>
<evidence type="ECO:0000313" key="12">
    <source>
        <dbReference type="Proteomes" id="UP000551848"/>
    </source>
</evidence>
<dbReference type="GO" id="GO:0000287">
    <property type="term" value="F:magnesium ion binding"/>
    <property type="evidence" value="ECO:0007669"/>
    <property type="project" value="UniProtKB-UniRule"/>
</dbReference>
<dbReference type="Gene3D" id="3.40.50.2020">
    <property type="match status" value="1"/>
</dbReference>
<evidence type="ECO:0000256" key="4">
    <source>
        <dbReference type="ARBA" id="ARBA00011738"/>
    </source>
</evidence>
<feature type="binding site" description="in other chain" evidence="9">
    <location>
        <position position="29"/>
    </location>
    <ligand>
        <name>5-phospho-alpha-D-ribose 1-diphosphate</name>
        <dbReference type="ChEBI" id="CHEBI:58017"/>
        <note>ligand shared between dimeric partners</note>
    </ligand>
</feature>
<feature type="binding site" description="in other chain" evidence="9">
    <location>
        <position position="102"/>
    </location>
    <ligand>
        <name>5-phospho-alpha-D-ribose 1-diphosphate</name>
        <dbReference type="ChEBI" id="CHEBI:58017"/>
        <note>ligand shared between dimeric partners</note>
    </ligand>
</feature>
<dbReference type="EC" id="2.4.2.10" evidence="5 9"/>
<dbReference type="InterPro" id="IPR029057">
    <property type="entry name" value="PRTase-like"/>
</dbReference>
<proteinExistence type="inferred from homology"/>
<feature type="binding site" evidence="9">
    <location>
        <begin position="37"/>
        <end position="38"/>
    </location>
    <ligand>
        <name>orotate</name>
        <dbReference type="ChEBI" id="CHEBI:30839"/>
    </ligand>
</feature>
<dbReference type="InterPro" id="IPR000836">
    <property type="entry name" value="PRTase_dom"/>
</dbReference>